<accession>A0A430FE27</accession>
<dbReference type="Gene3D" id="1.10.520.40">
    <property type="entry name" value="CRISPR-associated protein Cse2"/>
    <property type="match status" value="1"/>
</dbReference>
<dbReference type="Proteomes" id="UP000287470">
    <property type="component" value="Unassembled WGS sequence"/>
</dbReference>
<protein>
    <submittedName>
        <fullName evidence="1">Type I-E CRISPR-associated protein Cse2/CasB</fullName>
    </submittedName>
</protein>
<dbReference type="InterPro" id="IPR038287">
    <property type="entry name" value="Cse2_sf"/>
</dbReference>
<reference evidence="1 2" key="1">
    <citation type="submission" date="2018-09" db="EMBL/GenBank/DDBJ databases">
        <title>Characterization of the phylogenetic diversity of five novel species belonging to the genus Bifidobacterium.</title>
        <authorList>
            <person name="Lugli G.A."/>
            <person name="Duranti S."/>
            <person name="Milani C."/>
        </authorList>
    </citation>
    <scope>NUCLEOTIDE SEQUENCE [LARGE SCALE GENOMIC DNA]</scope>
    <source>
        <strain evidence="1 2">2033B</strain>
    </source>
</reference>
<dbReference type="EMBL" id="QXGK01000029">
    <property type="protein sequence ID" value="RSX51080.1"/>
    <property type="molecule type" value="Genomic_DNA"/>
</dbReference>
<dbReference type="NCBIfam" id="TIGR02548">
    <property type="entry name" value="casB_cse2"/>
    <property type="match status" value="1"/>
</dbReference>
<keyword evidence="2" id="KW-1185">Reference proteome</keyword>
<comment type="caution">
    <text evidence="1">The sequence shown here is derived from an EMBL/GenBank/DDBJ whole genome shotgun (WGS) entry which is preliminary data.</text>
</comment>
<sequence>MEQAATKPERDYPPKLTAFGKWVSAQARRLTMGGSDESGIMRTGYLRNDPYSVAAIARLRHAVGHDIGDDPETFAWTLPPTDDPDISGNASRHIDEPSPQERAAHAALTLFAAHQQSIRESSMHTDDNVSLGRAVGRMAYGNFNENGIRAMFGRIQTASSWKELLRHARGLIGLLKRERIALNYGLLAQDLMALRSDRTRANMVRIRWGRDFQRAYRHEQTGEPHME</sequence>
<dbReference type="AlphaFoldDB" id="A0A430FE27"/>
<name>A0A430FE27_9BIFI</name>
<dbReference type="Pfam" id="PF09485">
    <property type="entry name" value="CRISPR_Cse2"/>
    <property type="match status" value="1"/>
</dbReference>
<gene>
    <name evidence="1" type="ORF">D2E24_1920</name>
</gene>
<dbReference type="InterPro" id="IPR013382">
    <property type="entry name" value="CRISPR-assoc_prot_Cse2"/>
</dbReference>
<evidence type="ECO:0000313" key="1">
    <source>
        <dbReference type="EMBL" id="RSX51080.1"/>
    </source>
</evidence>
<dbReference type="OrthoDB" id="4808431at2"/>
<dbReference type="RefSeq" id="WP_125969166.1">
    <property type="nucleotide sequence ID" value="NZ_QXGK01000029.1"/>
</dbReference>
<dbReference type="CDD" id="cd09731">
    <property type="entry name" value="Cse2_I-E"/>
    <property type="match status" value="1"/>
</dbReference>
<proteinExistence type="predicted"/>
<organism evidence="1 2">
    <name type="scientific">Bifidobacterium samirii</name>
    <dbReference type="NCBI Taxonomy" id="2306974"/>
    <lineage>
        <taxon>Bacteria</taxon>
        <taxon>Bacillati</taxon>
        <taxon>Actinomycetota</taxon>
        <taxon>Actinomycetes</taxon>
        <taxon>Bifidobacteriales</taxon>
        <taxon>Bifidobacteriaceae</taxon>
        <taxon>Bifidobacterium</taxon>
    </lineage>
</organism>
<evidence type="ECO:0000313" key="2">
    <source>
        <dbReference type="Proteomes" id="UP000287470"/>
    </source>
</evidence>